<keyword evidence="2" id="KW-1185">Reference proteome</keyword>
<dbReference type="RefSeq" id="WP_231450014.1">
    <property type="nucleotide sequence ID" value="NZ_JAJOMB010000046.1"/>
</dbReference>
<sequence>MQFGDEPTGTQLRAIEAEWSEIAADQRVLDAEIDLILIEDESPFSRRRMARAVDEWVQAMAARSLLASTPWGDAA</sequence>
<evidence type="ECO:0000313" key="1">
    <source>
        <dbReference type="EMBL" id="MCD5317162.1"/>
    </source>
</evidence>
<dbReference type="EMBL" id="JAJOMB010000046">
    <property type="protein sequence ID" value="MCD5317162.1"/>
    <property type="molecule type" value="Genomic_DNA"/>
</dbReference>
<proteinExistence type="predicted"/>
<reference evidence="1" key="1">
    <citation type="submission" date="2021-11" db="EMBL/GenBank/DDBJ databases">
        <title>Streptomyces corallinus and Kineosporia corallina sp. nov., two new coral-derived marine actinobacteria.</title>
        <authorList>
            <person name="Buangrab K."/>
            <person name="Sutthacheep M."/>
            <person name="Yeemin T."/>
            <person name="Harunari E."/>
            <person name="Igarashi Y."/>
            <person name="Sripreechasak P."/>
            <person name="Kanchanasin P."/>
            <person name="Tanasupawat S."/>
            <person name="Phongsopitanun W."/>
        </authorList>
    </citation>
    <scope>NUCLEOTIDE SEQUENCE</scope>
    <source>
        <strain evidence="1">JCM 31032</strain>
    </source>
</reference>
<dbReference type="Proteomes" id="UP001138997">
    <property type="component" value="Unassembled WGS sequence"/>
</dbReference>
<organism evidence="1 2">
    <name type="scientific">Kineosporia babensis</name>
    <dbReference type="NCBI Taxonomy" id="499548"/>
    <lineage>
        <taxon>Bacteria</taxon>
        <taxon>Bacillati</taxon>
        <taxon>Actinomycetota</taxon>
        <taxon>Actinomycetes</taxon>
        <taxon>Kineosporiales</taxon>
        <taxon>Kineosporiaceae</taxon>
        <taxon>Kineosporia</taxon>
    </lineage>
</organism>
<dbReference type="Pfam" id="PF19801">
    <property type="entry name" value="DUF6284"/>
    <property type="match status" value="1"/>
</dbReference>
<evidence type="ECO:0000313" key="2">
    <source>
        <dbReference type="Proteomes" id="UP001138997"/>
    </source>
</evidence>
<accession>A0A9X1NLH9</accession>
<gene>
    <name evidence="1" type="ORF">LR394_40350</name>
</gene>
<dbReference type="InterPro" id="IPR046251">
    <property type="entry name" value="DUF6284"/>
</dbReference>
<comment type="caution">
    <text evidence="1">The sequence shown here is derived from an EMBL/GenBank/DDBJ whole genome shotgun (WGS) entry which is preliminary data.</text>
</comment>
<dbReference type="AlphaFoldDB" id="A0A9X1NLH9"/>
<protein>
    <submittedName>
        <fullName evidence="1">DUF6284 family protein</fullName>
    </submittedName>
</protein>
<name>A0A9X1NLH9_9ACTN</name>